<organism evidence="2 3">
    <name type="scientific">Algoriphagus sanaruensis</name>
    <dbReference type="NCBI Taxonomy" id="1727163"/>
    <lineage>
        <taxon>Bacteria</taxon>
        <taxon>Pseudomonadati</taxon>
        <taxon>Bacteroidota</taxon>
        <taxon>Cytophagia</taxon>
        <taxon>Cytophagales</taxon>
        <taxon>Cyclobacteriaceae</taxon>
        <taxon>Algoriphagus</taxon>
    </lineage>
</organism>
<dbReference type="STRING" id="1727163.AO498_10420"/>
<keyword evidence="1" id="KW-0472">Membrane</keyword>
<feature type="transmembrane region" description="Helical" evidence="1">
    <location>
        <begin position="12"/>
        <end position="39"/>
    </location>
</feature>
<reference evidence="3" key="1">
    <citation type="submission" date="2015-09" db="EMBL/GenBank/DDBJ databases">
        <title>Complete sequence of Algoriphagus sp. M8-2.</title>
        <authorList>
            <person name="Shintani M."/>
        </authorList>
    </citation>
    <scope>NUCLEOTIDE SEQUENCE [LARGE SCALE GENOMIC DNA]</scope>
    <source>
        <strain evidence="3">M8-2</strain>
    </source>
</reference>
<keyword evidence="1" id="KW-1133">Transmembrane helix</keyword>
<dbReference type="Gene3D" id="2.60.40.10">
    <property type="entry name" value="Immunoglobulins"/>
    <property type="match status" value="2"/>
</dbReference>
<evidence type="ECO:0000313" key="3">
    <source>
        <dbReference type="Proteomes" id="UP000073816"/>
    </source>
</evidence>
<evidence type="ECO:0008006" key="4">
    <source>
        <dbReference type="Google" id="ProtNLM"/>
    </source>
</evidence>
<dbReference type="KEGG" id="alm:AO498_10420"/>
<keyword evidence="3" id="KW-1185">Reference proteome</keyword>
<name>A0A142ENY7_9BACT</name>
<dbReference type="PATRIC" id="fig|1727163.4.peg.2175"/>
<dbReference type="EMBL" id="CP012836">
    <property type="protein sequence ID" value="AMQ56842.1"/>
    <property type="molecule type" value="Genomic_DNA"/>
</dbReference>
<dbReference type="InterPro" id="IPR011467">
    <property type="entry name" value="DUF1573"/>
</dbReference>
<dbReference type="AlphaFoldDB" id="A0A142ENY7"/>
<dbReference type="Proteomes" id="UP000073816">
    <property type="component" value="Chromosome"/>
</dbReference>
<protein>
    <recommendedName>
        <fullName evidence="4">DUF1573 domain-containing protein</fullName>
    </recommendedName>
</protein>
<evidence type="ECO:0000256" key="1">
    <source>
        <dbReference type="SAM" id="Phobius"/>
    </source>
</evidence>
<dbReference type="RefSeq" id="WP_067547043.1">
    <property type="nucleotide sequence ID" value="NZ_CP012836.1"/>
</dbReference>
<proteinExistence type="predicted"/>
<gene>
    <name evidence="2" type="ORF">AO498_10420</name>
</gene>
<sequence>MAQIKEINLESGVNYALIASMNFKAFILFTSIILTAWVYSSNLIAQELPKLIWKVNRIQLGTILEEQGFQSATFEFVYNSDSVSWVEDVWFECGCTTAEYTQDTLLKGSEGRVQIEFDPSSGAGYFSRLIVVKGSNASFQDSLFIEGTVIPYPSKPENAYSVKLGSLGFRLRKINMGDVMDNEPKVKFVEFFNFGNQLLKEEMKFYASDYIQIEQVQPLVRSNERGLFKITFDGQVKKELGYIEEEVQISWENQDSTVVSLGLIANLFEYYPPISKEELNQAPQLLIKNKEVNLGEISDKSVVRKTVTLSNPGRKPLEIKKIQGNCDCLLIEAPKNVLAPGESMELTLVFDPVGRKGIDQRNIYLFSNDPVNPVQLIVLKSRIE</sequence>
<reference evidence="2 3" key="2">
    <citation type="journal article" date="2016" name="Genome Announc.">
        <title>Complete Genome Sequence of Algoriphagus sp. Strain M8-2, Isolated from a Brackish Lake.</title>
        <authorList>
            <person name="Muraguchi Y."/>
            <person name="Kushimoto K."/>
            <person name="Ohtsubo Y."/>
            <person name="Suzuki T."/>
            <person name="Dohra H."/>
            <person name="Kimbara K."/>
            <person name="Shintani M."/>
        </authorList>
    </citation>
    <scope>NUCLEOTIDE SEQUENCE [LARGE SCALE GENOMIC DNA]</scope>
    <source>
        <strain evidence="2 3">M8-2</strain>
    </source>
</reference>
<dbReference type="InterPro" id="IPR013783">
    <property type="entry name" value="Ig-like_fold"/>
</dbReference>
<dbReference type="PANTHER" id="PTHR37833:SF1">
    <property type="entry name" value="SIGNAL PEPTIDE PROTEIN"/>
    <property type="match status" value="1"/>
</dbReference>
<evidence type="ECO:0000313" key="2">
    <source>
        <dbReference type="EMBL" id="AMQ56842.1"/>
    </source>
</evidence>
<dbReference type="OrthoDB" id="1466304at2"/>
<keyword evidence="1" id="KW-0812">Transmembrane</keyword>
<dbReference type="Pfam" id="PF07610">
    <property type="entry name" value="DUF1573"/>
    <property type="match status" value="2"/>
</dbReference>
<accession>A0A142ENY7</accession>
<dbReference type="PANTHER" id="PTHR37833">
    <property type="entry name" value="LIPOPROTEIN-RELATED"/>
    <property type="match status" value="1"/>
</dbReference>